<keyword evidence="5 13" id="KW-0052">Apoplast</keyword>
<sequence>MGVQKMGLILAFFGFLFFDGLLLSSAYNVHHYSFILRETNFTRLCTTKSMFTVNHQWPGPAIHVRKGDRAFVNVHNEGDYGVTIHWHGVRQPRNPWSDGPENITQCPIKPGKNFTYEVIFSTEEGTLWWHAHSDWSRATIHGAIVILPQRGSAYPFPKPYAEHVLILAEWFNGDVKELIDNATATGADPTVSDGYAINGQLGFPNNCSSDTSYRLSVVPGKTYLLRLVNAVMNEEMFFGIAKHNLTVVAQDGAYIKPLTTSYIMITPGQTMDILLTANQAASYYYIAATPFFDSGAPFDSTNTSAILQYTGTYTPPTSPAYPTLPNVTDVDAADNFTTRIRALASREHPVDVPKNITKQIVITVSVNQILCANASCGGPDGNRLSASLNNISFSTPKIDILQAYYKALSGVFDRDFPAKPPYVFNYTGDVGNNTLYPHVATKAHIIKYGESVEIVYQGTNVGNAENHPLHLHGFSFYLVGTGYGNWDPANSTTYNLADPPEVNTIGVPKNGWAVIRFVADNPGTLSFSLLLSLLSPTIIYIYIYIYIYMFVYGLRMIWGCFAGVWFMHCHLERHASWGMDTVLIVLNGPTKETSIRPPPANLPTCS</sequence>
<evidence type="ECO:0000256" key="10">
    <source>
        <dbReference type="ARBA" id="ARBA00023008"/>
    </source>
</evidence>
<dbReference type="InterPro" id="IPR001117">
    <property type="entry name" value="Cu-oxidase_2nd"/>
</dbReference>
<feature type="domain" description="Plastocyanin-like" evidence="15">
    <location>
        <begin position="562"/>
        <end position="587"/>
    </location>
</feature>
<dbReference type="InterPro" id="IPR011707">
    <property type="entry name" value="Cu-oxidase-like_N"/>
</dbReference>
<keyword evidence="11" id="KW-0325">Glycoprotein</keyword>
<evidence type="ECO:0000256" key="7">
    <source>
        <dbReference type="ARBA" id="ARBA00022723"/>
    </source>
</evidence>
<dbReference type="AlphaFoldDB" id="A0A5N6RLD1"/>
<dbReference type="EMBL" id="CM017327">
    <property type="protein sequence ID" value="KAE8100322.1"/>
    <property type="molecule type" value="Genomic_DNA"/>
</dbReference>
<dbReference type="PANTHER" id="PTHR11709">
    <property type="entry name" value="MULTI-COPPER OXIDASE"/>
    <property type="match status" value="1"/>
</dbReference>
<evidence type="ECO:0000256" key="6">
    <source>
        <dbReference type="ARBA" id="ARBA00022525"/>
    </source>
</evidence>
<dbReference type="Pfam" id="PF07732">
    <property type="entry name" value="Cu-oxidase_3"/>
    <property type="match status" value="1"/>
</dbReference>
<dbReference type="Gene3D" id="2.60.40.420">
    <property type="entry name" value="Cupredoxins - blue copper proteins"/>
    <property type="match status" value="3"/>
</dbReference>
<evidence type="ECO:0000256" key="1">
    <source>
        <dbReference type="ARBA" id="ARBA00000349"/>
    </source>
</evidence>
<dbReference type="InterPro" id="IPR034288">
    <property type="entry name" value="CuRO_1_LCC"/>
</dbReference>
<dbReference type="Proteomes" id="UP000327013">
    <property type="component" value="Chromosome 7"/>
</dbReference>
<keyword evidence="6 13" id="KW-0964">Secreted</keyword>
<dbReference type="GO" id="GO:0048046">
    <property type="term" value="C:apoplast"/>
    <property type="evidence" value="ECO:0007669"/>
    <property type="project" value="UniProtKB-SubCell"/>
</dbReference>
<keyword evidence="18" id="KW-1185">Reference proteome</keyword>
<evidence type="ECO:0000256" key="5">
    <source>
        <dbReference type="ARBA" id="ARBA00022523"/>
    </source>
</evidence>
<comment type="similarity">
    <text evidence="3 13">Belongs to the multicopper oxidase family.</text>
</comment>
<evidence type="ECO:0000313" key="18">
    <source>
        <dbReference type="Proteomes" id="UP000327013"/>
    </source>
</evidence>
<evidence type="ECO:0000256" key="12">
    <source>
        <dbReference type="ARBA" id="ARBA00023185"/>
    </source>
</evidence>
<comment type="cofactor">
    <cofactor evidence="13">
        <name>Cu cation</name>
        <dbReference type="ChEBI" id="CHEBI:23378"/>
    </cofactor>
    <text evidence="13">Binds 4 Cu cations per monomer.</text>
</comment>
<dbReference type="FunFam" id="2.60.40.420:FF:000045">
    <property type="entry name" value="Laccase 2"/>
    <property type="match status" value="1"/>
</dbReference>
<evidence type="ECO:0000313" key="17">
    <source>
        <dbReference type="EMBL" id="KAE8100322.1"/>
    </source>
</evidence>
<keyword evidence="8 13" id="KW-0677">Repeat</keyword>
<comment type="subcellular location">
    <subcellularLocation>
        <location evidence="2 13">Secreted</location>
        <location evidence="2 13">Extracellular space</location>
        <location evidence="2 13">Apoplast</location>
    </subcellularLocation>
</comment>
<dbReference type="InterPro" id="IPR011706">
    <property type="entry name" value="Cu-oxidase_C"/>
</dbReference>
<dbReference type="InterPro" id="IPR034285">
    <property type="entry name" value="CuRO_2_LCC"/>
</dbReference>
<keyword evidence="10 13" id="KW-0186">Copper</keyword>
<comment type="function">
    <text evidence="13">Lignin degradation and detoxification of lignin-derived products.</text>
</comment>
<dbReference type="InterPro" id="IPR045087">
    <property type="entry name" value="Cu-oxidase_fam"/>
</dbReference>
<dbReference type="PROSITE" id="PS00080">
    <property type="entry name" value="MULTICOPPER_OXIDASE2"/>
    <property type="match status" value="1"/>
</dbReference>
<comment type="catalytic activity">
    <reaction evidence="1 13">
        <text>4 hydroquinone + O2 = 4 benzosemiquinone + 2 H2O</text>
        <dbReference type="Rhea" id="RHEA:11276"/>
        <dbReference type="ChEBI" id="CHEBI:15377"/>
        <dbReference type="ChEBI" id="CHEBI:15379"/>
        <dbReference type="ChEBI" id="CHEBI:17594"/>
        <dbReference type="ChEBI" id="CHEBI:17977"/>
        <dbReference type="EC" id="1.10.3.2"/>
    </reaction>
</comment>
<feature type="domain" description="Plastocyanin-like" evidence="16">
    <location>
        <begin position="38"/>
        <end position="149"/>
    </location>
</feature>
<dbReference type="InterPro" id="IPR017761">
    <property type="entry name" value="Laccase"/>
</dbReference>
<dbReference type="Pfam" id="PF07731">
    <property type="entry name" value="Cu-oxidase_2"/>
    <property type="match status" value="2"/>
</dbReference>
<proteinExistence type="inferred from homology"/>
<organism evidence="17 18">
    <name type="scientific">Carpinus fangiana</name>
    <dbReference type="NCBI Taxonomy" id="176857"/>
    <lineage>
        <taxon>Eukaryota</taxon>
        <taxon>Viridiplantae</taxon>
        <taxon>Streptophyta</taxon>
        <taxon>Embryophyta</taxon>
        <taxon>Tracheophyta</taxon>
        <taxon>Spermatophyta</taxon>
        <taxon>Magnoliopsida</taxon>
        <taxon>eudicotyledons</taxon>
        <taxon>Gunneridae</taxon>
        <taxon>Pentapetalae</taxon>
        <taxon>rosids</taxon>
        <taxon>fabids</taxon>
        <taxon>Fagales</taxon>
        <taxon>Betulaceae</taxon>
        <taxon>Carpinus</taxon>
    </lineage>
</organism>
<gene>
    <name evidence="17" type="ORF">FH972_018230</name>
</gene>
<keyword evidence="9 13" id="KW-0560">Oxidoreductase</keyword>
<dbReference type="GO" id="GO:0046274">
    <property type="term" value="P:lignin catabolic process"/>
    <property type="evidence" value="ECO:0007669"/>
    <property type="project" value="UniProtKB-KW"/>
</dbReference>
<dbReference type="InterPro" id="IPR002355">
    <property type="entry name" value="Cu_oxidase_Cu_BS"/>
</dbReference>
<evidence type="ECO:0000259" key="15">
    <source>
        <dbReference type="Pfam" id="PF07731"/>
    </source>
</evidence>
<dbReference type="PROSITE" id="PS00079">
    <property type="entry name" value="MULTICOPPER_OXIDASE1"/>
    <property type="match status" value="1"/>
</dbReference>
<name>A0A5N6RLD1_9ROSI</name>
<dbReference type="Pfam" id="PF00394">
    <property type="entry name" value="Cu-oxidase"/>
    <property type="match status" value="1"/>
</dbReference>
<accession>A0A5N6RLD1</accession>
<reference evidence="17 18" key="1">
    <citation type="submission" date="2019-06" db="EMBL/GenBank/DDBJ databases">
        <title>A chromosomal-level reference genome of Carpinus fangiana (Coryloideae, Betulaceae).</title>
        <authorList>
            <person name="Yang X."/>
            <person name="Wang Z."/>
            <person name="Zhang L."/>
            <person name="Hao G."/>
            <person name="Liu J."/>
            <person name="Yang Y."/>
        </authorList>
    </citation>
    <scope>NUCLEOTIDE SEQUENCE [LARGE SCALE GENOMIC DNA]</scope>
    <source>
        <strain evidence="17">Cfa_2016G</strain>
        <tissue evidence="17">Leaf</tissue>
    </source>
</reference>
<protein>
    <recommendedName>
        <fullName evidence="4 13">Laccase</fullName>
        <ecNumber evidence="4 13">1.10.3.2</ecNumber>
    </recommendedName>
    <alternativeName>
        <fullName evidence="13">Benzenediol:oxygen oxidoreductase</fullName>
    </alternativeName>
    <alternativeName>
        <fullName evidence="13">Diphenol oxidase</fullName>
    </alternativeName>
    <alternativeName>
        <fullName evidence="13">Urishiol oxidase</fullName>
    </alternativeName>
</protein>
<dbReference type="PANTHER" id="PTHR11709:SF410">
    <property type="entry name" value="LACCASE"/>
    <property type="match status" value="1"/>
</dbReference>
<dbReference type="SUPFAM" id="SSF49503">
    <property type="entry name" value="Cupredoxins"/>
    <property type="match status" value="3"/>
</dbReference>
<dbReference type="GO" id="GO:0005507">
    <property type="term" value="F:copper ion binding"/>
    <property type="evidence" value="ECO:0007669"/>
    <property type="project" value="InterPro"/>
</dbReference>
<dbReference type="OrthoDB" id="2121828at2759"/>
<evidence type="ECO:0000256" key="13">
    <source>
        <dbReference type="RuleBase" id="RU361119"/>
    </source>
</evidence>
<evidence type="ECO:0000256" key="3">
    <source>
        <dbReference type="ARBA" id="ARBA00010609"/>
    </source>
</evidence>
<dbReference type="EC" id="1.10.3.2" evidence="4 13"/>
<dbReference type="GO" id="GO:0052716">
    <property type="term" value="F:hydroquinone:oxygen oxidoreductase activity"/>
    <property type="evidence" value="ECO:0007669"/>
    <property type="project" value="UniProtKB-EC"/>
</dbReference>
<evidence type="ECO:0000256" key="9">
    <source>
        <dbReference type="ARBA" id="ARBA00023002"/>
    </source>
</evidence>
<evidence type="ECO:0000256" key="4">
    <source>
        <dbReference type="ARBA" id="ARBA00012297"/>
    </source>
</evidence>
<keyword evidence="7 13" id="KW-0479">Metal-binding</keyword>
<evidence type="ECO:0000256" key="2">
    <source>
        <dbReference type="ARBA" id="ARBA00004271"/>
    </source>
</evidence>
<evidence type="ECO:0000256" key="11">
    <source>
        <dbReference type="ARBA" id="ARBA00023180"/>
    </source>
</evidence>
<evidence type="ECO:0000256" key="8">
    <source>
        <dbReference type="ARBA" id="ARBA00022737"/>
    </source>
</evidence>
<keyword evidence="12 13" id="KW-0439">Lignin degradation</keyword>
<feature type="domain" description="Plastocyanin-like" evidence="15">
    <location>
        <begin position="415"/>
        <end position="524"/>
    </location>
</feature>
<dbReference type="CDD" id="cd13849">
    <property type="entry name" value="CuRO_1_LCC_plant"/>
    <property type="match status" value="1"/>
</dbReference>
<dbReference type="InterPro" id="IPR033138">
    <property type="entry name" value="Cu_oxidase_CS"/>
</dbReference>
<dbReference type="InterPro" id="IPR008972">
    <property type="entry name" value="Cupredoxin"/>
</dbReference>
<evidence type="ECO:0000259" key="16">
    <source>
        <dbReference type="Pfam" id="PF07732"/>
    </source>
</evidence>
<evidence type="ECO:0000259" key="14">
    <source>
        <dbReference type="Pfam" id="PF00394"/>
    </source>
</evidence>
<feature type="domain" description="Plastocyanin-like" evidence="14">
    <location>
        <begin position="162"/>
        <end position="311"/>
    </location>
</feature>
<dbReference type="CDD" id="cd13875">
    <property type="entry name" value="CuRO_2_LCC_plant"/>
    <property type="match status" value="1"/>
</dbReference>
<dbReference type="NCBIfam" id="TIGR03389">
    <property type="entry name" value="laccase"/>
    <property type="match status" value="1"/>
</dbReference>